<keyword evidence="5" id="KW-0812">Transmembrane</keyword>
<feature type="transmembrane region" description="Helical" evidence="5">
    <location>
        <begin position="173"/>
        <end position="197"/>
    </location>
</feature>
<feature type="transmembrane region" description="Helical" evidence="5">
    <location>
        <begin position="119"/>
        <end position="139"/>
    </location>
</feature>
<keyword evidence="2" id="KW-0297">G-protein coupled receptor</keyword>
<dbReference type="Gene3D" id="1.20.1070.10">
    <property type="entry name" value="Rhodopsin 7-helix transmembrane proteins"/>
    <property type="match status" value="1"/>
</dbReference>
<evidence type="ECO:0000256" key="3">
    <source>
        <dbReference type="ARBA" id="ARBA00023170"/>
    </source>
</evidence>
<dbReference type="PANTHER" id="PTHR24238">
    <property type="entry name" value="G-PROTEIN COUPLED RECEPTOR"/>
    <property type="match status" value="1"/>
</dbReference>
<proteinExistence type="predicted"/>
<name>A0AAF3F2K7_9BILA</name>
<feature type="transmembrane region" description="Helical" evidence="5">
    <location>
        <begin position="45"/>
        <end position="68"/>
    </location>
</feature>
<evidence type="ECO:0000256" key="2">
    <source>
        <dbReference type="ARBA" id="ARBA00023040"/>
    </source>
</evidence>
<sequence length="349" mass="40260">MSMTGEDAIAGFFLLLFGLLGIVLYTAITYSMIRMSHEIVGFRFLISQAISDILLMIQFGVWPGLVILCQNEMIPESWRWHLHVYLDFTWWAMVYHYSIVAWSRLAAVQWPNWFRTLQNGTCVLICLSAWFLGLVQSLVEHQFQWFEPLFYNPKRYGMDADWNRYVNGGTSSYYMALNIALMVIPFPFYAIALAVLFKRQRKRIVDLKTRPPNGRSPSLTPMAFAAQRQLSIETRLLIPCICNTILFVVGQVFIAVCSKHGKWMNWAVMIVFSANSIANPILYLFFSSVIRKHVLFDCQNRFSLSAIYQDYEYRSSLSQHRQSLLKARDTTISSDLNRIGGYPKASISA</sequence>
<dbReference type="SUPFAM" id="SSF81321">
    <property type="entry name" value="Family A G protein-coupled receptor-like"/>
    <property type="match status" value="1"/>
</dbReference>
<feature type="transmembrane region" description="Helical" evidence="5">
    <location>
        <begin position="88"/>
        <end position="107"/>
    </location>
</feature>
<keyword evidence="6" id="KW-1185">Reference proteome</keyword>
<dbReference type="PANTHER" id="PTHR24238:SF20">
    <property type="entry name" value="G_PROTEIN_RECEP_F1_2 DOMAIN-CONTAINING PROTEIN"/>
    <property type="match status" value="1"/>
</dbReference>
<evidence type="ECO:0000256" key="5">
    <source>
        <dbReference type="SAM" id="Phobius"/>
    </source>
</evidence>
<keyword evidence="3" id="KW-0675">Receptor</keyword>
<organism evidence="6 7">
    <name type="scientific">Mesorhabditis belari</name>
    <dbReference type="NCBI Taxonomy" id="2138241"/>
    <lineage>
        <taxon>Eukaryota</taxon>
        <taxon>Metazoa</taxon>
        <taxon>Ecdysozoa</taxon>
        <taxon>Nematoda</taxon>
        <taxon>Chromadorea</taxon>
        <taxon>Rhabditida</taxon>
        <taxon>Rhabditina</taxon>
        <taxon>Rhabditomorpha</taxon>
        <taxon>Rhabditoidea</taxon>
        <taxon>Rhabditidae</taxon>
        <taxon>Mesorhabditinae</taxon>
        <taxon>Mesorhabditis</taxon>
    </lineage>
</organism>
<evidence type="ECO:0000313" key="7">
    <source>
        <dbReference type="WBParaSite" id="MBELARI_LOCUS20767"/>
    </source>
</evidence>
<keyword evidence="5" id="KW-0472">Membrane</keyword>
<comment type="subcellular location">
    <subcellularLocation>
        <location evidence="1">Membrane</location>
        <topology evidence="1">Multi-pass membrane protein</topology>
    </subcellularLocation>
</comment>
<feature type="transmembrane region" description="Helical" evidence="5">
    <location>
        <begin position="12"/>
        <end position="33"/>
    </location>
</feature>
<dbReference type="CDD" id="cd00637">
    <property type="entry name" value="7tm_classA_rhodopsin-like"/>
    <property type="match status" value="1"/>
</dbReference>
<accession>A0AAF3F2K7</accession>
<feature type="transmembrane region" description="Helical" evidence="5">
    <location>
        <begin position="236"/>
        <end position="254"/>
    </location>
</feature>
<dbReference type="AlphaFoldDB" id="A0AAF3F2K7"/>
<evidence type="ECO:0000256" key="4">
    <source>
        <dbReference type="ARBA" id="ARBA00023224"/>
    </source>
</evidence>
<feature type="transmembrane region" description="Helical" evidence="5">
    <location>
        <begin position="266"/>
        <end position="286"/>
    </location>
</feature>
<dbReference type="GO" id="GO:0008188">
    <property type="term" value="F:neuropeptide receptor activity"/>
    <property type="evidence" value="ECO:0007669"/>
    <property type="project" value="TreeGrafter"/>
</dbReference>
<dbReference type="Proteomes" id="UP000887575">
    <property type="component" value="Unassembled WGS sequence"/>
</dbReference>
<protein>
    <submittedName>
        <fullName evidence="7">G-protein coupled receptors family 1 profile domain-containing protein</fullName>
    </submittedName>
</protein>
<reference evidence="7" key="1">
    <citation type="submission" date="2024-02" db="UniProtKB">
        <authorList>
            <consortium name="WormBaseParasite"/>
        </authorList>
    </citation>
    <scope>IDENTIFICATION</scope>
</reference>
<evidence type="ECO:0000313" key="6">
    <source>
        <dbReference type="Proteomes" id="UP000887575"/>
    </source>
</evidence>
<dbReference type="WBParaSite" id="MBELARI_LOCUS20767">
    <property type="protein sequence ID" value="MBELARI_LOCUS20767"/>
    <property type="gene ID" value="MBELARI_LOCUS20767"/>
</dbReference>
<evidence type="ECO:0000256" key="1">
    <source>
        <dbReference type="ARBA" id="ARBA00004141"/>
    </source>
</evidence>
<keyword evidence="4" id="KW-0807">Transducer</keyword>
<keyword evidence="5" id="KW-1133">Transmembrane helix</keyword>
<dbReference type="GO" id="GO:0005886">
    <property type="term" value="C:plasma membrane"/>
    <property type="evidence" value="ECO:0007669"/>
    <property type="project" value="TreeGrafter"/>
</dbReference>